<proteinExistence type="predicted"/>
<sequence length="95" mass="11061">MYSFQTRRWCSYRTMETQNRLRLGESKRNIDKSLREHELGREPKPRYSYAYVARMDKVNLQSRCPAAALAAPRAARPPFKSTPPARPSAPHEQIL</sequence>
<organism evidence="2 3">
    <name type="scientific">Eumeta variegata</name>
    <name type="common">Bagworm moth</name>
    <name type="synonym">Eumeta japonica</name>
    <dbReference type="NCBI Taxonomy" id="151549"/>
    <lineage>
        <taxon>Eukaryota</taxon>
        <taxon>Metazoa</taxon>
        <taxon>Ecdysozoa</taxon>
        <taxon>Arthropoda</taxon>
        <taxon>Hexapoda</taxon>
        <taxon>Insecta</taxon>
        <taxon>Pterygota</taxon>
        <taxon>Neoptera</taxon>
        <taxon>Endopterygota</taxon>
        <taxon>Lepidoptera</taxon>
        <taxon>Glossata</taxon>
        <taxon>Ditrysia</taxon>
        <taxon>Tineoidea</taxon>
        <taxon>Psychidae</taxon>
        <taxon>Oiketicinae</taxon>
        <taxon>Eumeta</taxon>
    </lineage>
</organism>
<comment type="caution">
    <text evidence="2">The sequence shown here is derived from an EMBL/GenBank/DDBJ whole genome shotgun (WGS) entry which is preliminary data.</text>
</comment>
<accession>A0A4C1ZF54</accession>
<keyword evidence="3" id="KW-1185">Reference proteome</keyword>
<gene>
    <name evidence="2" type="ORF">EVAR_60929_1</name>
</gene>
<name>A0A4C1ZF54_EUMVA</name>
<evidence type="ECO:0000256" key="1">
    <source>
        <dbReference type="SAM" id="MobiDB-lite"/>
    </source>
</evidence>
<feature type="region of interest" description="Disordered" evidence="1">
    <location>
        <begin position="71"/>
        <end position="95"/>
    </location>
</feature>
<dbReference type="Proteomes" id="UP000299102">
    <property type="component" value="Unassembled WGS sequence"/>
</dbReference>
<evidence type="ECO:0000313" key="2">
    <source>
        <dbReference type="EMBL" id="GBP86430.1"/>
    </source>
</evidence>
<evidence type="ECO:0000313" key="3">
    <source>
        <dbReference type="Proteomes" id="UP000299102"/>
    </source>
</evidence>
<reference evidence="2 3" key="1">
    <citation type="journal article" date="2019" name="Commun. Biol.">
        <title>The bagworm genome reveals a unique fibroin gene that provides high tensile strength.</title>
        <authorList>
            <person name="Kono N."/>
            <person name="Nakamura H."/>
            <person name="Ohtoshi R."/>
            <person name="Tomita M."/>
            <person name="Numata K."/>
            <person name="Arakawa K."/>
        </authorList>
    </citation>
    <scope>NUCLEOTIDE SEQUENCE [LARGE SCALE GENOMIC DNA]</scope>
</reference>
<dbReference type="EMBL" id="BGZK01001795">
    <property type="protein sequence ID" value="GBP86430.1"/>
    <property type="molecule type" value="Genomic_DNA"/>
</dbReference>
<dbReference type="AlphaFoldDB" id="A0A4C1ZF54"/>
<protein>
    <submittedName>
        <fullName evidence="2">Uncharacterized protein</fullName>
    </submittedName>
</protein>